<gene>
    <name evidence="5" type="ORF">Tco025E_08722</name>
</gene>
<dbReference type="InterPro" id="IPR000668">
    <property type="entry name" value="Peptidase_C1A_C"/>
</dbReference>
<sequence>MRFHIVISIALLLLCATVSHALHAEETPLLTDEFLDRVNRLNGGMWTAGRTDRTKELTRPAAKRLMGAFLRKTSSLAPRRFSEEELHVQLPDSFEASGKWPNCPTITEIRDQSDCGSCWAVAAASAMSDRHCTMGGVRDLRISAGDLLSCCEECGFGCNGGFPEAAWSYYVETGLVSEYCQPYPFPPCAHHVNSTHYSPCSGDYDTPTCNVSCTNKAIPLIRYKGNSSYSLDGEEHYKRELFLRGPFEVAFTVYEDFVAYRGGIYKHVSGNALGGHAVRLVGWGVLNGTPFWKIANSWNSEWGMNGYFLIARGLNECDIEAQGSAGTPKVPLTQ</sequence>
<dbReference type="EC" id="3.4.22.-" evidence="5"/>
<dbReference type="SMART" id="SM00645">
    <property type="entry name" value="Pept_C1"/>
    <property type="match status" value="1"/>
</dbReference>
<feature type="signal peptide" evidence="3">
    <location>
        <begin position="1"/>
        <end position="21"/>
    </location>
</feature>
<dbReference type="EMBL" id="MKKU01000859">
    <property type="protein sequence ID" value="RNF00842.1"/>
    <property type="molecule type" value="Genomic_DNA"/>
</dbReference>
<dbReference type="InterPro" id="IPR000169">
    <property type="entry name" value="Pept_cys_AS"/>
</dbReference>
<comment type="similarity">
    <text evidence="1">Belongs to the peptidase C1 family.</text>
</comment>
<dbReference type="PROSITE" id="PS00639">
    <property type="entry name" value="THIOL_PROTEASE_HIS"/>
    <property type="match status" value="1"/>
</dbReference>
<comment type="function">
    <text evidence="2">Thiol protease which is required for parasite excystation and invasion of the proximal small intestine of the human host.</text>
</comment>
<organism evidence="5 6">
    <name type="scientific">Trypanosoma conorhini</name>
    <dbReference type="NCBI Taxonomy" id="83891"/>
    <lineage>
        <taxon>Eukaryota</taxon>
        <taxon>Discoba</taxon>
        <taxon>Euglenozoa</taxon>
        <taxon>Kinetoplastea</taxon>
        <taxon>Metakinetoplastina</taxon>
        <taxon>Trypanosomatida</taxon>
        <taxon>Trypanosomatidae</taxon>
        <taxon>Trypanosoma</taxon>
    </lineage>
</organism>
<dbReference type="InterPro" id="IPR038765">
    <property type="entry name" value="Papain-like_cys_pep_sf"/>
</dbReference>
<dbReference type="AlphaFoldDB" id="A0A3R7KT52"/>
<dbReference type="RefSeq" id="XP_029224329.1">
    <property type="nucleotide sequence ID" value="XM_029375565.1"/>
</dbReference>
<evidence type="ECO:0000256" key="3">
    <source>
        <dbReference type="SAM" id="SignalP"/>
    </source>
</evidence>
<keyword evidence="5" id="KW-0378">Hydrolase</keyword>
<reference evidence="5 6" key="1">
    <citation type="journal article" date="2018" name="BMC Genomics">
        <title>Genomic comparison of Trypanosoma conorhini and Trypanosoma rangeli to Trypanosoma cruzi strains of high and low virulence.</title>
        <authorList>
            <person name="Bradwell K.R."/>
            <person name="Koparde V.N."/>
            <person name="Matveyev A.V."/>
            <person name="Serrano M.G."/>
            <person name="Alves J.M."/>
            <person name="Parikh H."/>
            <person name="Huang B."/>
            <person name="Lee V."/>
            <person name="Espinosa-Alvarez O."/>
            <person name="Ortiz P.A."/>
            <person name="Costa-Martins A.G."/>
            <person name="Teixeira M.M."/>
            <person name="Buck G.A."/>
        </authorList>
    </citation>
    <scope>NUCLEOTIDE SEQUENCE [LARGE SCALE GENOMIC DNA]</scope>
    <source>
        <strain evidence="5 6">025E</strain>
    </source>
</reference>
<dbReference type="PROSITE" id="PS00139">
    <property type="entry name" value="THIOL_PROTEASE_CYS"/>
    <property type="match status" value="1"/>
</dbReference>
<comment type="caution">
    <text evidence="5">The sequence shown here is derived from an EMBL/GenBank/DDBJ whole genome shotgun (WGS) entry which is preliminary data.</text>
</comment>
<evidence type="ECO:0000313" key="6">
    <source>
        <dbReference type="Proteomes" id="UP000284403"/>
    </source>
</evidence>
<proteinExistence type="inferred from homology"/>
<dbReference type="GO" id="GO:0006508">
    <property type="term" value="P:proteolysis"/>
    <property type="evidence" value="ECO:0007669"/>
    <property type="project" value="InterPro"/>
</dbReference>
<dbReference type="PRINTS" id="PR00705">
    <property type="entry name" value="PAPAIN"/>
</dbReference>
<dbReference type="GO" id="GO:0008234">
    <property type="term" value="F:cysteine-type peptidase activity"/>
    <property type="evidence" value="ECO:0007669"/>
    <property type="project" value="InterPro"/>
</dbReference>
<dbReference type="Gene3D" id="3.90.70.10">
    <property type="entry name" value="Cysteine proteinases"/>
    <property type="match status" value="1"/>
</dbReference>
<name>A0A3R7KT52_9TRYP</name>
<feature type="chain" id="PRO_5018757957" evidence="3">
    <location>
        <begin position="22"/>
        <end position="334"/>
    </location>
</feature>
<accession>A0A3R7KT52</accession>
<evidence type="ECO:0000256" key="2">
    <source>
        <dbReference type="ARBA" id="ARBA00060028"/>
    </source>
</evidence>
<dbReference type="InterPro" id="IPR025660">
    <property type="entry name" value="Pept_his_AS"/>
</dbReference>
<dbReference type="InterPro" id="IPR013128">
    <property type="entry name" value="Peptidase_C1A"/>
</dbReference>
<dbReference type="PANTHER" id="PTHR12411">
    <property type="entry name" value="CYSTEINE PROTEASE FAMILY C1-RELATED"/>
    <property type="match status" value="1"/>
</dbReference>
<keyword evidence="6" id="KW-1185">Reference proteome</keyword>
<dbReference type="GeneID" id="40322333"/>
<dbReference type="Pfam" id="PF00112">
    <property type="entry name" value="Peptidase_C1"/>
    <property type="match status" value="1"/>
</dbReference>
<dbReference type="FunFam" id="3.90.70.10:FF:000096">
    <property type="entry name" value="Cathepsin B-like cysteine protease"/>
    <property type="match status" value="1"/>
</dbReference>
<feature type="domain" description="Peptidase C1A papain C-terminal" evidence="4">
    <location>
        <begin position="90"/>
        <end position="327"/>
    </location>
</feature>
<keyword evidence="3" id="KW-0732">Signal</keyword>
<evidence type="ECO:0000259" key="4">
    <source>
        <dbReference type="SMART" id="SM00645"/>
    </source>
</evidence>
<dbReference type="SUPFAM" id="SSF54001">
    <property type="entry name" value="Cysteine proteinases"/>
    <property type="match status" value="1"/>
</dbReference>
<dbReference type="Proteomes" id="UP000284403">
    <property type="component" value="Unassembled WGS sequence"/>
</dbReference>
<dbReference type="CDD" id="cd02620">
    <property type="entry name" value="Peptidase_C1A_CathepsinB"/>
    <property type="match status" value="1"/>
</dbReference>
<dbReference type="OrthoDB" id="640249at2759"/>
<protein>
    <submittedName>
        <fullName evidence="5">Cysteine peptidase C (CPC)</fullName>
        <ecNumber evidence="5">3.4.22.-</ecNumber>
    </submittedName>
</protein>
<evidence type="ECO:0000256" key="1">
    <source>
        <dbReference type="ARBA" id="ARBA00008455"/>
    </source>
</evidence>
<evidence type="ECO:0000313" key="5">
    <source>
        <dbReference type="EMBL" id="RNF00842.1"/>
    </source>
</evidence>